<sequence length="468" mass="53262">MEAVNTRVTRSNKEFSPYILRGEDIILPSIRAQDLFDRAASDMGAREDGEEEELPIQVHVQPMEENQATAPEITSLEDLSQTQSPRRSPRIQRVYEFDPSHSAMERRRMKAHIRYRNNRNKRREADQDQRGSTLKACALKHMQAMRTSGSAIRTTFRIPRREWTGPRIPYDPNVYTLSEMLGIPGMAKVPWGNIRETRYLRVEGGRRIGVLNGWPDDRWPGVMREVRMAQQDVHSNVRYTSKMQSGRRGAFDAISFGASFGGGQTHPMMLSHSEHNAGVLDRFRSNVHVQRVIRSQDYAMQAHFPALHNMYNSVLDRLIDDDDDIHRNFPQTCFAASTLNSGRTATLRHVDHLNLFCGMCAVFNIGNFDYQAGGHLVLWDLGLVIEFPPGCSILFPSALLAHSNVPIGLGENRASLTQFSAAGLFRWVHNGGMTDANYWEQASVRQRKAWLQHRERLPEIGLSMLPVD</sequence>
<dbReference type="EMBL" id="JBAHYK010000557">
    <property type="protein sequence ID" value="KAL0573001.1"/>
    <property type="molecule type" value="Genomic_DNA"/>
</dbReference>
<dbReference type="Gene3D" id="3.60.130.30">
    <property type="match status" value="1"/>
</dbReference>
<organism evidence="1 2">
    <name type="scientific">Marasmius crinis-equi</name>
    <dbReference type="NCBI Taxonomy" id="585013"/>
    <lineage>
        <taxon>Eukaryota</taxon>
        <taxon>Fungi</taxon>
        <taxon>Dikarya</taxon>
        <taxon>Basidiomycota</taxon>
        <taxon>Agaricomycotina</taxon>
        <taxon>Agaricomycetes</taxon>
        <taxon>Agaricomycetidae</taxon>
        <taxon>Agaricales</taxon>
        <taxon>Marasmiineae</taxon>
        <taxon>Marasmiaceae</taxon>
        <taxon>Marasmius</taxon>
    </lineage>
</organism>
<keyword evidence="2" id="KW-1185">Reference proteome</keyword>
<comment type="caution">
    <text evidence="1">The sequence shown here is derived from an EMBL/GenBank/DDBJ whole genome shotgun (WGS) entry which is preliminary data.</text>
</comment>
<evidence type="ECO:0008006" key="3">
    <source>
        <dbReference type="Google" id="ProtNLM"/>
    </source>
</evidence>
<name>A0ABR3FCG6_9AGAR</name>
<evidence type="ECO:0000313" key="1">
    <source>
        <dbReference type="EMBL" id="KAL0573001.1"/>
    </source>
</evidence>
<gene>
    <name evidence="1" type="ORF">V5O48_008968</name>
</gene>
<reference evidence="1 2" key="1">
    <citation type="submission" date="2024-02" db="EMBL/GenBank/DDBJ databases">
        <title>A draft genome for the cacao thread blight pathogen Marasmius crinis-equi.</title>
        <authorList>
            <person name="Cohen S.P."/>
            <person name="Baruah I.K."/>
            <person name="Amoako-Attah I."/>
            <person name="Bukari Y."/>
            <person name="Meinhardt L.W."/>
            <person name="Bailey B.A."/>
        </authorList>
    </citation>
    <scope>NUCLEOTIDE SEQUENCE [LARGE SCALE GENOMIC DNA]</scope>
    <source>
        <strain evidence="1 2">GH-76</strain>
    </source>
</reference>
<protein>
    <recommendedName>
        <fullName evidence="3">2OGFeDO JBP1/TET oxygenase domain-containing protein</fullName>
    </recommendedName>
</protein>
<accession>A0ABR3FCG6</accession>
<dbReference type="Proteomes" id="UP001465976">
    <property type="component" value="Unassembled WGS sequence"/>
</dbReference>
<evidence type="ECO:0000313" key="2">
    <source>
        <dbReference type="Proteomes" id="UP001465976"/>
    </source>
</evidence>
<proteinExistence type="predicted"/>